<dbReference type="RefSeq" id="WP_157421280.1">
    <property type="nucleotide sequence ID" value="NZ_CP014859.1"/>
</dbReference>
<gene>
    <name evidence="1" type="ORF">TL08_24205</name>
</gene>
<dbReference type="EMBL" id="CP014859">
    <property type="protein sequence ID" value="AOS65619.1"/>
    <property type="molecule type" value="Genomic_DNA"/>
</dbReference>
<protein>
    <submittedName>
        <fullName evidence="1">Uncharacterized protein</fullName>
    </submittedName>
</protein>
<reference evidence="2" key="1">
    <citation type="submission" date="2016-03" db="EMBL/GenBank/DDBJ databases">
        <title>Complete genome sequence of the type strain Actinoalloteichus hymeniacidonis DSM 45092.</title>
        <authorList>
            <person name="Schaffert L."/>
            <person name="Albersmeier A."/>
            <person name="Winkler A."/>
            <person name="Kalinowski J."/>
            <person name="Zotchev S."/>
            <person name="Ruckert C."/>
        </authorList>
    </citation>
    <scope>NUCLEOTIDE SEQUENCE [LARGE SCALE GENOMIC DNA]</scope>
    <source>
        <strain evidence="2">HPA177(T) (DSM 45092(T))</strain>
    </source>
</reference>
<keyword evidence="2" id="KW-1185">Reference proteome</keyword>
<dbReference type="KEGG" id="ahm:TL08_24205"/>
<proteinExistence type="predicted"/>
<organism evidence="1 2">
    <name type="scientific">Actinoalloteichus hymeniacidonis</name>
    <dbReference type="NCBI Taxonomy" id="340345"/>
    <lineage>
        <taxon>Bacteria</taxon>
        <taxon>Bacillati</taxon>
        <taxon>Actinomycetota</taxon>
        <taxon>Actinomycetes</taxon>
        <taxon>Pseudonocardiales</taxon>
        <taxon>Pseudonocardiaceae</taxon>
        <taxon>Actinoalloteichus</taxon>
    </lineage>
</organism>
<sequence length="56" mass="6232">MSPLISVGLSLIAVGFPLTLWGYRTPSIRQRHVRTVAFSTIVARLTEERLAVVVRP</sequence>
<name>A0AAC9HUK3_9PSEU</name>
<dbReference type="Proteomes" id="UP000095210">
    <property type="component" value="Chromosome"/>
</dbReference>
<dbReference type="AlphaFoldDB" id="A0AAC9HUK3"/>
<evidence type="ECO:0000313" key="2">
    <source>
        <dbReference type="Proteomes" id="UP000095210"/>
    </source>
</evidence>
<evidence type="ECO:0000313" key="1">
    <source>
        <dbReference type="EMBL" id="AOS65619.1"/>
    </source>
</evidence>
<accession>A0AAC9HUK3</accession>